<evidence type="ECO:0000313" key="15">
    <source>
        <dbReference type="EMBL" id="SHO79338.1"/>
    </source>
</evidence>
<dbReference type="Proteomes" id="UP000186303">
    <property type="component" value="Chromosome 6"/>
</dbReference>
<dbReference type="InterPro" id="IPR003097">
    <property type="entry name" value="CysJ-like_FAD-binding"/>
</dbReference>
<dbReference type="Gene3D" id="3.40.50.920">
    <property type="match status" value="1"/>
</dbReference>
<dbReference type="Gene3D" id="3.40.50.970">
    <property type="match status" value="1"/>
</dbReference>
<evidence type="ECO:0000313" key="16">
    <source>
        <dbReference type="Proteomes" id="UP000186303"/>
    </source>
</evidence>
<dbReference type="InterPro" id="IPR017938">
    <property type="entry name" value="Riboflavin_synthase-like_b-brl"/>
</dbReference>
<dbReference type="InterPro" id="IPR029061">
    <property type="entry name" value="THDP-binding"/>
</dbReference>
<dbReference type="SUPFAM" id="SSF52922">
    <property type="entry name" value="TK C-terminal domain-like"/>
    <property type="match status" value="1"/>
</dbReference>
<keyword evidence="8" id="KW-0274">FAD</keyword>
<evidence type="ECO:0000256" key="3">
    <source>
        <dbReference type="ARBA" id="ARBA00004774"/>
    </source>
</evidence>
<dbReference type="PRINTS" id="PR00371">
    <property type="entry name" value="FPNCR"/>
</dbReference>
<dbReference type="PANTHER" id="PTHR19384:SF109">
    <property type="entry name" value="SULFITE REDUCTASE [NADPH] FLAVOPROTEIN COMPONENT"/>
    <property type="match status" value="1"/>
</dbReference>
<comment type="cofactor">
    <cofactor evidence="1">
        <name>FMN</name>
        <dbReference type="ChEBI" id="CHEBI:58210"/>
    </cofactor>
</comment>
<evidence type="ECO:0000256" key="7">
    <source>
        <dbReference type="ARBA" id="ARBA00022643"/>
    </source>
</evidence>
<dbReference type="GO" id="GO:0004783">
    <property type="term" value="F:sulfite reductase (NADPH) activity"/>
    <property type="evidence" value="ECO:0007669"/>
    <property type="project" value="UniProtKB-EC"/>
</dbReference>
<dbReference type="Gene3D" id="3.40.50.80">
    <property type="entry name" value="Nucleotide-binding domain of ferredoxin-NADP reductase (FNR) module"/>
    <property type="match status" value="1"/>
</dbReference>
<sequence length="1154" mass="124373">MASKSTALNGAAIFAGGAFVGTSLYALARSYLSNHTGKQNPVSDVSSAARQALESTTLAKADGAVDDADLYVAPSKDVKPELLYNTAGVMGIPYEARPTLQAVPTLDTRTDVGDNEPVSLALHPVSLDQVAFCASLHAVDMLVWENSGTVFTYESAATGFGTYCEAQAESTEGPQVLRMQTRAGAGQAIAGFLAGEGSAARPAGERTTVSVLTNAEGLLAMGPALASVSMDGTDLVVHVSSASQATRDDLSVTNDYASALSTAVMLGDLGYEVLLSATPQESVDMAKYAYARTTKKPLVHIFDGAYAACERRVLSPPSSSAPEPFAYTGPSAPETVLIMANSTQSYHARALLLSLPPALRSKVGVVSVRVLRPWGADALRQVLPSSVKTLRVVEEAFAAWGGALYADVLEAALSGALGSSAPAVQSLVLAPGQQLDVYAWVELLQALAQTSEPVALAPVLEAAARREAKILDLLSLSGSGSQLITFFGADTGCTPAAAALLADALSGNKSEHVRLLARYDNYAAEGAVRTDLVFSERQGAEIPMEVLTRDAQSHIVVISDPTALLRGYRLLDALRPEGTLVLLASAETTDEVANLLSPADRQWLARQRVRVCAVDAQGVAHTLLESLQGGKEKSDGPSAADLASSVVAAGVTSVVPALRTRTRRAPFAKDHALEQASARAVLNVDTADWADATMSDEEKAAADARAAHLAYNNVRPHATSAGSAHEVTRASWALAAWQLLFREAYATNESALRPDLPEKTYNLTVSVNKRLTPLEYDRYLFHLEFDTTGTDLKYEVGEALGVYGWNDDDEVLEFIRWSGYNPEELVCAPSVTHPGTVETRTVYQTLQQNLDILGKPPKSFFEELGKVVASQDEAKWIRFISSAEGASTFKMLSESETVTYVDVLHMFPTARVSMDWLTKHVEPIKPRHYSIASAQVAVGNSVHLLIVTVDWKTPRGSLRYGQCTRYLARLQPGTKVTVSLKPSLMKLPPHETQPIIMAGLGTGAAPFRAFLQAREHQRRQGKQIGPMYYYFGSRHRSMEYMYGEELEAYLADGVLTHLGLAFSRDQEKKVYIQHKIVEDGKQLTEFLVPELATKGQPVDESKRGIFTLCGPVWPVPDIHEALVTAFKNHGWTQEQAEDKLAELKDEERYVLEVY</sequence>
<dbReference type="SUPFAM" id="SSF63380">
    <property type="entry name" value="Riboflavin synthase domain-like"/>
    <property type="match status" value="1"/>
</dbReference>
<organism evidence="15 16">
    <name type="scientific">Malassezia sympodialis (strain ATCC 42132)</name>
    <name type="common">Atopic eczema-associated yeast</name>
    <dbReference type="NCBI Taxonomy" id="1230383"/>
    <lineage>
        <taxon>Eukaryota</taxon>
        <taxon>Fungi</taxon>
        <taxon>Dikarya</taxon>
        <taxon>Basidiomycota</taxon>
        <taxon>Ustilaginomycotina</taxon>
        <taxon>Malasseziomycetes</taxon>
        <taxon>Malasseziales</taxon>
        <taxon>Malasseziaceae</taxon>
        <taxon>Malassezia</taxon>
    </lineage>
</organism>
<evidence type="ECO:0000256" key="6">
    <source>
        <dbReference type="ARBA" id="ARBA00022630"/>
    </source>
</evidence>
<evidence type="ECO:0000256" key="10">
    <source>
        <dbReference type="ARBA" id="ARBA00022982"/>
    </source>
</evidence>
<dbReference type="InterPro" id="IPR023173">
    <property type="entry name" value="NADPH_Cyt_P450_Rdtase_alpha"/>
</dbReference>
<keyword evidence="10" id="KW-0249">Electron transport</keyword>
<dbReference type="OMA" id="VFHMELS"/>
<dbReference type="PROSITE" id="PS51384">
    <property type="entry name" value="FAD_FR"/>
    <property type="match status" value="1"/>
</dbReference>
<keyword evidence="16" id="KW-1185">Reference proteome</keyword>
<dbReference type="SUPFAM" id="SSF52518">
    <property type="entry name" value="Thiamin diphosphate-binding fold (THDP-binding)"/>
    <property type="match status" value="1"/>
</dbReference>
<gene>
    <name evidence="15" type="ORF">MSYG_3688</name>
</gene>
<dbReference type="Pfam" id="PF00175">
    <property type="entry name" value="NAD_binding_1"/>
    <property type="match status" value="1"/>
</dbReference>
<dbReference type="AlphaFoldDB" id="M5E7B2"/>
<dbReference type="HOGENOM" id="CLU_003662_0_0_1"/>
<evidence type="ECO:0000256" key="2">
    <source>
        <dbReference type="ARBA" id="ARBA00001974"/>
    </source>
</evidence>
<dbReference type="STRING" id="1230383.M5E7B2"/>
<feature type="domain" description="FAD-binding FR-type" evidence="14">
    <location>
        <begin position="758"/>
        <end position="989"/>
    </location>
</feature>
<dbReference type="PANTHER" id="PTHR19384">
    <property type="entry name" value="NITRIC OXIDE SYNTHASE-RELATED"/>
    <property type="match status" value="1"/>
</dbReference>
<comment type="cofactor">
    <cofactor evidence="2">
        <name>FAD</name>
        <dbReference type="ChEBI" id="CHEBI:57692"/>
    </cofactor>
</comment>
<evidence type="ECO:0000256" key="8">
    <source>
        <dbReference type="ARBA" id="ARBA00022827"/>
    </source>
</evidence>
<evidence type="ECO:0000256" key="13">
    <source>
        <dbReference type="ARBA" id="ARBA00059320"/>
    </source>
</evidence>
<keyword evidence="6" id="KW-0285">Flavoprotein</keyword>
<evidence type="ECO:0000256" key="1">
    <source>
        <dbReference type="ARBA" id="ARBA00001917"/>
    </source>
</evidence>
<comment type="pathway">
    <text evidence="3">Sulfur metabolism; hydrogen sulfide biosynthesis; hydrogen sulfide from sulfite (NADPH route): step 1/1.</text>
</comment>
<dbReference type="InterPro" id="IPR009014">
    <property type="entry name" value="Transketo_C/PFOR_II"/>
</dbReference>
<dbReference type="SUPFAM" id="SSF53323">
    <property type="entry name" value="Pyruvate-ferredoxin oxidoreductase, PFOR, domain III"/>
    <property type="match status" value="1"/>
</dbReference>
<dbReference type="InterPro" id="IPR001433">
    <property type="entry name" value="OxRdtase_FAD/NAD-bd"/>
</dbReference>
<evidence type="ECO:0000256" key="5">
    <source>
        <dbReference type="ARBA" id="ARBA00022448"/>
    </source>
</evidence>
<protein>
    <recommendedName>
        <fullName evidence="4">assimilatory sulfite reductase (NADPH)</fullName>
        <ecNumber evidence="4">1.8.1.2</ecNumber>
    </recommendedName>
</protein>
<keyword evidence="7" id="KW-0288">FMN</keyword>
<keyword evidence="11" id="KW-0560">Oxidoreductase</keyword>
<dbReference type="Gene3D" id="2.40.30.10">
    <property type="entry name" value="Translation factors"/>
    <property type="match status" value="1"/>
</dbReference>
<dbReference type="KEGG" id="msym:MSY001_1239"/>
<evidence type="ECO:0000256" key="12">
    <source>
        <dbReference type="ARBA" id="ARBA00052219"/>
    </source>
</evidence>
<dbReference type="SUPFAM" id="SSF52343">
    <property type="entry name" value="Ferredoxin reductase-like, C-terminal NADP-linked domain"/>
    <property type="match status" value="1"/>
</dbReference>
<dbReference type="Pfam" id="PF00667">
    <property type="entry name" value="FAD_binding_1"/>
    <property type="match status" value="1"/>
</dbReference>
<proteinExistence type="predicted"/>
<comment type="function">
    <text evidence="13">This enzyme catalyzes the 6-electron reduction of sulfite to sulfide. This is one of several activities required for the biosynthesis of L-cysteine from sulfate.</text>
</comment>
<evidence type="ECO:0000256" key="11">
    <source>
        <dbReference type="ARBA" id="ARBA00023002"/>
    </source>
</evidence>
<dbReference type="EMBL" id="LT671826">
    <property type="protein sequence ID" value="SHO79338.1"/>
    <property type="molecule type" value="Genomic_DNA"/>
</dbReference>
<dbReference type="Gene3D" id="3.40.920.10">
    <property type="entry name" value="Pyruvate-ferredoxin oxidoreductase, PFOR, domain III"/>
    <property type="match status" value="1"/>
</dbReference>
<dbReference type="InterPro" id="IPR039261">
    <property type="entry name" value="FNR_nucleotide-bd"/>
</dbReference>
<comment type="catalytic activity">
    <reaction evidence="12">
        <text>hydrogen sulfide + 3 NADP(+) + 3 H2O = sulfite + 3 NADPH + 4 H(+)</text>
        <dbReference type="Rhea" id="RHEA:13801"/>
        <dbReference type="ChEBI" id="CHEBI:15377"/>
        <dbReference type="ChEBI" id="CHEBI:15378"/>
        <dbReference type="ChEBI" id="CHEBI:17359"/>
        <dbReference type="ChEBI" id="CHEBI:29919"/>
        <dbReference type="ChEBI" id="CHEBI:57783"/>
        <dbReference type="ChEBI" id="CHEBI:58349"/>
        <dbReference type="EC" id="1.8.1.2"/>
    </reaction>
</comment>
<dbReference type="GO" id="GO:0010181">
    <property type="term" value="F:FMN binding"/>
    <property type="evidence" value="ECO:0007669"/>
    <property type="project" value="TreeGrafter"/>
</dbReference>
<keyword evidence="5" id="KW-0813">Transport</keyword>
<reference evidence="16" key="1">
    <citation type="journal article" date="2017" name="Nucleic Acids Res.">
        <title>Proteogenomics produces comprehensive and highly accurate protein-coding gene annotation in a complete genome assembly of Malassezia sympodialis.</title>
        <authorList>
            <person name="Zhu Y."/>
            <person name="Engstroem P.G."/>
            <person name="Tellgren-Roth C."/>
            <person name="Baudo C.D."/>
            <person name="Kennell J.C."/>
            <person name="Sun S."/>
            <person name="Billmyre R.B."/>
            <person name="Schroeder M.S."/>
            <person name="Andersson A."/>
            <person name="Holm T."/>
            <person name="Sigurgeirsson B."/>
            <person name="Wu G."/>
            <person name="Sankaranarayanan S.R."/>
            <person name="Siddharthan R."/>
            <person name="Sanyal K."/>
            <person name="Lundeberg J."/>
            <person name="Nystedt B."/>
            <person name="Boekhout T."/>
            <person name="Dawson T.L. Jr."/>
            <person name="Heitman J."/>
            <person name="Scheynius A."/>
            <person name="Lehtioe J."/>
        </authorList>
    </citation>
    <scope>NUCLEOTIDE SEQUENCE [LARGE SCALE GENOMIC DNA]</scope>
    <source>
        <strain evidence="16">ATCC 42132</strain>
    </source>
</reference>
<dbReference type="GO" id="GO:0005829">
    <property type="term" value="C:cytosol"/>
    <property type="evidence" value="ECO:0007669"/>
    <property type="project" value="TreeGrafter"/>
</dbReference>
<name>M5E7B2_MALS4</name>
<dbReference type="InterPro" id="IPR001709">
    <property type="entry name" value="Flavoprot_Pyr_Nucl_cyt_Rdtase"/>
</dbReference>
<dbReference type="Gene3D" id="1.20.990.10">
    <property type="entry name" value="NADPH-cytochrome p450 Reductase, Chain A, domain 3"/>
    <property type="match status" value="1"/>
</dbReference>
<keyword evidence="9" id="KW-0521">NADP</keyword>
<accession>M5E7B2</accession>
<evidence type="ECO:0000256" key="9">
    <source>
        <dbReference type="ARBA" id="ARBA00022857"/>
    </source>
</evidence>
<dbReference type="FunFam" id="1.20.990.10:FF:000010">
    <property type="entry name" value="Sulfite reductase [NADPH] flavoprotein component"/>
    <property type="match status" value="1"/>
</dbReference>
<dbReference type="CDD" id="cd06207">
    <property type="entry name" value="CyPoR_like"/>
    <property type="match status" value="1"/>
</dbReference>
<dbReference type="EC" id="1.8.1.2" evidence="4"/>
<evidence type="ECO:0000259" key="14">
    <source>
        <dbReference type="PROSITE" id="PS51384"/>
    </source>
</evidence>
<dbReference type="GO" id="GO:0050660">
    <property type="term" value="F:flavin adenine dinucleotide binding"/>
    <property type="evidence" value="ECO:0007669"/>
    <property type="project" value="TreeGrafter"/>
</dbReference>
<dbReference type="OrthoDB" id="1856718at2759"/>
<dbReference type="InterPro" id="IPR002869">
    <property type="entry name" value="Pyrv_flavodox_OxRed_cen"/>
</dbReference>
<dbReference type="VEuPathDB" id="FungiDB:MSYG_3688"/>
<evidence type="ECO:0000256" key="4">
    <source>
        <dbReference type="ARBA" id="ARBA00012604"/>
    </source>
</evidence>
<dbReference type="InterPro" id="IPR017927">
    <property type="entry name" value="FAD-bd_FR_type"/>
</dbReference>
<dbReference type="RefSeq" id="XP_018739836.1">
    <property type="nucleotide sequence ID" value="XM_018886354.1"/>
</dbReference>